<dbReference type="InterPro" id="IPR002410">
    <property type="entry name" value="Peptidase_S33"/>
</dbReference>
<dbReference type="EC" id="3.4.11.5" evidence="8 10"/>
<keyword evidence="13" id="KW-1185">Reference proteome</keyword>
<dbReference type="GO" id="GO:0004177">
    <property type="term" value="F:aminopeptidase activity"/>
    <property type="evidence" value="ECO:0007669"/>
    <property type="project" value="UniProtKB-UniRule"/>
</dbReference>
<evidence type="ECO:0000256" key="2">
    <source>
        <dbReference type="ARBA" id="ARBA00004496"/>
    </source>
</evidence>
<proteinExistence type="inferred from homology"/>
<comment type="subcellular location">
    <subcellularLocation>
        <location evidence="2 8">Cytoplasm</location>
    </subcellularLocation>
</comment>
<dbReference type="GO" id="GO:0005737">
    <property type="term" value="C:cytoplasm"/>
    <property type="evidence" value="ECO:0007669"/>
    <property type="project" value="UniProtKB-SubCell"/>
</dbReference>
<evidence type="ECO:0000256" key="4">
    <source>
        <dbReference type="ARBA" id="ARBA00022438"/>
    </source>
</evidence>
<protein>
    <recommendedName>
        <fullName evidence="8 10">Proline iminopeptidase</fullName>
        <shortName evidence="8">PIP</shortName>
        <ecNumber evidence="8 10">3.4.11.5</ecNumber>
    </recommendedName>
    <alternativeName>
        <fullName evidence="8">Prolyl aminopeptidase</fullName>
    </alternativeName>
</protein>
<dbReference type="PANTHER" id="PTHR43722">
    <property type="entry name" value="PROLINE IMINOPEPTIDASE"/>
    <property type="match status" value="1"/>
</dbReference>
<evidence type="ECO:0000256" key="8">
    <source>
        <dbReference type="PIRNR" id="PIRNR006431"/>
    </source>
</evidence>
<evidence type="ECO:0000259" key="11">
    <source>
        <dbReference type="Pfam" id="PF00561"/>
    </source>
</evidence>
<dbReference type="InterPro" id="IPR029058">
    <property type="entry name" value="AB_hydrolase_fold"/>
</dbReference>
<keyword evidence="5 8" id="KW-0963">Cytoplasm</keyword>
<gene>
    <name evidence="12" type="ORF">CDCA_CDCA06G1833</name>
</gene>
<keyword evidence="4 8" id="KW-0031">Aminopeptidase</keyword>
<feature type="active site" description="Nucleophile" evidence="9">
    <location>
        <position position="121"/>
    </location>
</feature>
<dbReference type="Gene3D" id="3.40.50.1820">
    <property type="entry name" value="alpha/beta hydrolase"/>
    <property type="match status" value="1"/>
</dbReference>
<feature type="domain" description="AB hydrolase-1" evidence="11">
    <location>
        <begin position="50"/>
        <end position="322"/>
    </location>
</feature>
<dbReference type="AlphaFoldDB" id="A0AAV9IUP2"/>
<dbReference type="InterPro" id="IPR000073">
    <property type="entry name" value="AB_hydrolase_1"/>
</dbReference>
<name>A0AAV9IUP2_CYACA</name>
<keyword evidence="6 8" id="KW-0645">Protease</keyword>
<dbReference type="Proteomes" id="UP001301350">
    <property type="component" value="Unassembled WGS sequence"/>
</dbReference>
<evidence type="ECO:0000256" key="3">
    <source>
        <dbReference type="ARBA" id="ARBA00010088"/>
    </source>
</evidence>
<comment type="catalytic activity">
    <reaction evidence="1 8 10">
        <text>Release of N-terminal proline from a peptide.</text>
        <dbReference type="EC" id="3.4.11.5"/>
    </reaction>
</comment>
<evidence type="ECO:0000313" key="13">
    <source>
        <dbReference type="Proteomes" id="UP001301350"/>
    </source>
</evidence>
<dbReference type="EMBL" id="JANCYW010000006">
    <property type="protein sequence ID" value="KAK4535808.1"/>
    <property type="molecule type" value="Genomic_DNA"/>
</dbReference>
<reference evidence="12 13" key="1">
    <citation type="submission" date="2022-07" db="EMBL/GenBank/DDBJ databases">
        <title>Genome-wide signatures of adaptation to extreme environments.</title>
        <authorList>
            <person name="Cho C.H."/>
            <person name="Yoon H.S."/>
        </authorList>
    </citation>
    <scope>NUCLEOTIDE SEQUENCE [LARGE SCALE GENOMIC DNA]</scope>
    <source>
        <strain evidence="12 13">DBV 063 E5</strain>
    </source>
</reference>
<comment type="caution">
    <text evidence="12">The sequence shown here is derived from an EMBL/GenBank/DDBJ whole genome shotgun (WGS) entry which is preliminary data.</text>
</comment>
<sequence>MNTADYSSAAQSALYPPIQPYDTGMLTVSERHRIYYEQCGNPNGQPALSLHGGPGGGSDPKHRRFFDPQHYRIILFDQRGCGRSVPAAELRENTTWHLVEDIGRLRQHLGVTQQMLVFGGSWGSTLALALAETHPEWVSALVLRGVFTLRRRELEWFYEGGGADHIYADAWERFLEVIPPAERHKRQGNAPGVSDLMGAYYRRLTSDDPAVRLAAARAWSTWEAATSHLRSDPDAIAKYSKDRFAEGFARIECHYFVHGGFFERDGWLLEEAQCARIRHLPCVIVQGRYDIVCPFETAWLLKKRLPDAEFFLVEDAGHSAHEPGIEKQLLAATDRLRGL</sequence>
<dbReference type="InterPro" id="IPR005944">
    <property type="entry name" value="Pro_iminopeptidase"/>
</dbReference>
<accession>A0AAV9IUP2</accession>
<comment type="similarity">
    <text evidence="3 8 10">Belongs to the peptidase S33 family.</text>
</comment>
<evidence type="ECO:0000256" key="9">
    <source>
        <dbReference type="PIRSR" id="PIRSR006431-1"/>
    </source>
</evidence>
<dbReference type="PRINTS" id="PR00111">
    <property type="entry name" value="ABHYDROLASE"/>
</dbReference>
<dbReference type="SUPFAM" id="SSF53474">
    <property type="entry name" value="alpha/beta-Hydrolases"/>
    <property type="match status" value="1"/>
</dbReference>
<evidence type="ECO:0000256" key="7">
    <source>
        <dbReference type="ARBA" id="ARBA00022801"/>
    </source>
</evidence>
<keyword evidence="7 8" id="KW-0378">Hydrolase</keyword>
<evidence type="ECO:0000256" key="10">
    <source>
        <dbReference type="RuleBase" id="RU003421"/>
    </source>
</evidence>
<feature type="active site" description="Proton donor" evidence="9">
    <location>
        <position position="318"/>
    </location>
</feature>
<dbReference type="PANTHER" id="PTHR43722:SF1">
    <property type="entry name" value="PROLINE IMINOPEPTIDASE"/>
    <property type="match status" value="1"/>
</dbReference>
<dbReference type="PIRSF" id="PIRSF006431">
    <property type="entry name" value="Pept_S33"/>
    <property type="match status" value="1"/>
</dbReference>
<evidence type="ECO:0000256" key="5">
    <source>
        <dbReference type="ARBA" id="ARBA00022490"/>
    </source>
</evidence>
<dbReference type="Pfam" id="PF00561">
    <property type="entry name" value="Abhydrolase_1"/>
    <property type="match status" value="1"/>
</dbReference>
<dbReference type="NCBIfam" id="TIGR01249">
    <property type="entry name" value="pro_imino_pep_1"/>
    <property type="match status" value="1"/>
</dbReference>
<evidence type="ECO:0000313" key="12">
    <source>
        <dbReference type="EMBL" id="KAK4535808.1"/>
    </source>
</evidence>
<feature type="active site" evidence="9">
    <location>
        <position position="290"/>
    </location>
</feature>
<evidence type="ECO:0000256" key="1">
    <source>
        <dbReference type="ARBA" id="ARBA00001585"/>
    </source>
</evidence>
<dbReference type="PRINTS" id="PR00793">
    <property type="entry name" value="PROAMNOPTASE"/>
</dbReference>
<dbReference type="GO" id="GO:0006508">
    <property type="term" value="P:proteolysis"/>
    <property type="evidence" value="ECO:0007669"/>
    <property type="project" value="UniProtKB-KW"/>
</dbReference>
<evidence type="ECO:0000256" key="6">
    <source>
        <dbReference type="ARBA" id="ARBA00022670"/>
    </source>
</evidence>
<organism evidence="12 13">
    <name type="scientific">Cyanidium caldarium</name>
    <name type="common">Red alga</name>
    <dbReference type="NCBI Taxonomy" id="2771"/>
    <lineage>
        <taxon>Eukaryota</taxon>
        <taxon>Rhodophyta</taxon>
        <taxon>Bangiophyceae</taxon>
        <taxon>Cyanidiales</taxon>
        <taxon>Cyanidiaceae</taxon>
        <taxon>Cyanidium</taxon>
    </lineage>
</organism>